<comment type="caution">
    <text evidence="2">The sequence shown here is derived from an EMBL/GenBank/DDBJ whole genome shotgun (WGS) entry which is preliminary data.</text>
</comment>
<feature type="compositionally biased region" description="Low complexity" evidence="1">
    <location>
        <begin position="111"/>
        <end position="121"/>
    </location>
</feature>
<organism evidence="2 3">
    <name type="scientific">Sorghum bicolor</name>
    <name type="common">Sorghum</name>
    <name type="synonym">Sorghum vulgare</name>
    <dbReference type="NCBI Taxonomy" id="4558"/>
    <lineage>
        <taxon>Eukaryota</taxon>
        <taxon>Viridiplantae</taxon>
        <taxon>Streptophyta</taxon>
        <taxon>Embryophyta</taxon>
        <taxon>Tracheophyta</taxon>
        <taxon>Spermatophyta</taxon>
        <taxon>Magnoliopsida</taxon>
        <taxon>Liliopsida</taxon>
        <taxon>Poales</taxon>
        <taxon>Poaceae</taxon>
        <taxon>PACMAD clade</taxon>
        <taxon>Panicoideae</taxon>
        <taxon>Andropogonodae</taxon>
        <taxon>Andropogoneae</taxon>
        <taxon>Sorghinae</taxon>
        <taxon>Sorghum</taxon>
    </lineage>
</organism>
<feature type="compositionally biased region" description="Basic and acidic residues" evidence="1">
    <location>
        <begin position="175"/>
        <end position="186"/>
    </location>
</feature>
<evidence type="ECO:0000313" key="2">
    <source>
        <dbReference type="EMBL" id="KAG0532203.1"/>
    </source>
</evidence>
<feature type="compositionally biased region" description="Basic and acidic residues" evidence="1">
    <location>
        <begin position="144"/>
        <end position="157"/>
    </location>
</feature>
<sequence>MTASRDRSRRRQRLPPSAAESIWSHSSPSAPRDRPTRADTGAAGQPPSAVKTARPARAETGAASQLPSAAKTARRTRPPSAAKIDRCSPAAVRREDCSPYASSVRREDRPPYAASRSPSTARRSRSTERPPYAAKTGLCAPIAVRRETGVRTRETGRHAPSSTAPSSSAVRVRSCPREPCPEHQGT</sequence>
<accession>A0A921R334</accession>
<evidence type="ECO:0000313" key="3">
    <source>
        <dbReference type="Proteomes" id="UP000807115"/>
    </source>
</evidence>
<name>A0A921R334_SORBI</name>
<reference evidence="2" key="2">
    <citation type="submission" date="2020-10" db="EMBL/GenBank/DDBJ databases">
        <authorList>
            <person name="Cooper E.A."/>
            <person name="Brenton Z.W."/>
            <person name="Flinn B.S."/>
            <person name="Jenkins J."/>
            <person name="Shu S."/>
            <person name="Flowers D."/>
            <person name="Luo F."/>
            <person name="Wang Y."/>
            <person name="Xia P."/>
            <person name="Barry K."/>
            <person name="Daum C."/>
            <person name="Lipzen A."/>
            <person name="Yoshinaga Y."/>
            <person name="Schmutz J."/>
            <person name="Saski C."/>
            <person name="Vermerris W."/>
            <person name="Kresovich S."/>
        </authorList>
    </citation>
    <scope>NUCLEOTIDE SEQUENCE</scope>
</reference>
<dbReference type="EMBL" id="CM027683">
    <property type="protein sequence ID" value="KAG0532203.1"/>
    <property type="molecule type" value="Genomic_DNA"/>
</dbReference>
<feature type="compositionally biased region" description="Low complexity" evidence="1">
    <location>
        <begin position="159"/>
        <end position="173"/>
    </location>
</feature>
<proteinExistence type="predicted"/>
<reference evidence="2" key="1">
    <citation type="journal article" date="2019" name="BMC Genomics">
        <title>A new reference genome for Sorghum bicolor reveals high levels of sequence similarity between sweet and grain genotypes: implications for the genetics of sugar metabolism.</title>
        <authorList>
            <person name="Cooper E.A."/>
            <person name="Brenton Z.W."/>
            <person name="Flinn B.S."/>
            <person name="Jenkins J."/>
            <person name="Shu S."/>
            <person name="Flowers D."/>
            <person name="Luo F."/>
            <person name="Wang Y."/>
            <person name="Xia P."/>
            <person name="Barry K."/>
            <person name="Daum C."/>
            <person name="Lipzen A."/>
            <person name="Yoshinaga Y."/>
            <person name="Schmutz J."/>
            <person name="Saski C."/>
            <person name="Vermerris W."/>
            <person name="Kresovich S."/>
        </authorList>
    </citation>
    <scope>NUCLEOTIDE SEQUENCE</scope>
</reference>
<gene>
    <name evidence="2" type="ORF">BDA96_04G088400</name>
</gene>
<evidence type="ECO:0000256" key="1">
    <source>
        <dbReference type="SAM" id="MobiDB-lite"/>
    </source>
</evidence>
<dbReference type="AlphaFoldDB" id="A0A921R334"/>
<dbReference type="Proteomes" id="UP000807115">
    <property type="component" value="Chromosome 4"/>
</dbReference>
<protein>
    <submittedName>
        <fullName evidence="2">Uncharacterized protein</fullName>
    </submittedName>
</protein>
<feature type="region of interest" description="Disordered" evidence="1">
    <location>
        <begin position="1"/>
        <end position="186"/>
    </location>
</feature>